<dbReference type="InterPro" id="IPR007246">
    <property type="entry name" value="Gaa1"/>
</dbReference>
<feature type="transmembrane region" description="Helical" evidence="1">
    <location>
        <begin position="600"/>
        <end position="621"/>
    </location>
</feature>
<dbReference type="GO" id="GO:0042765">
    <property type="term" value="C:GPI-anchor transamidase complex"/>
    <property type="evidence" value="ECO:0007669"/>
    <property type="project" value="InterPro"/>
</dbReference>
<proteinExistence type="predicted"/>
<feature type="transmembrane region" description="Helical" evidence="1">
    <location>
        <begin position="518"/>
        <end position="542"/>
    </location>
</feature>
<dbReference type="STRING" id="1890364.A0A2P6N300"/>
<dbReference type="AlphaFoldDB" id="A0A2P6N300"/>
<reference evidence="2 3" key="1">
    <citation type="journal article" date="2018" name="Genome Biol. Evol.">
        <title>Multiple Roots of Fruiting Body Formation in Amoebozoa.</title>
        <authorList>
            <person name="Hillmann F."/>
            <person name="Forbes G."/>
            <person name="Novohradska S."/>
            <person name="Ferling I."/>
            <person name="Riege K."/>
            <person name="Groth M."/>
            <person name="Westermann M."/>
            <person name="Marz M."/>
            <person name="Spaller T."/>
            <person name="Winckler T."/>
            <person name="Schaap P."/>
            <person name="Glockner G."/>
        </authorList>
    </citation>
    <scope>NUCLEOTIDE SEQUENCE [LARGE SCALE GENOMIC DNA]</scope>
    <source>
        <strain evidence="2 3">Jena</strain>
    </source>
</reference>
<name>A0A2P6N300_9EUKA</name>
<dbReference type="PANTHER" id="PTHR13304:SF0">
    <property type="entry name" value="GLYCOSYLPHOSPHATIDYLINOSITOL ANCHOR ATTACHMENT 1 PROTEIN"/>
    <property type="match status" value="1"/>
</dbReference>
<feature type="transmembrane region" description="Helical" evidence="1">
    <location>
        <begin position="12"/>
        <end position="36"/>
    </location>
</feature>
<dbReference type="InParanoid" id="A0A2P6N300"/>
<keyword evidence="3" id="KW-1185">Reference proteome</keyword>
<dbReference type="PANTHER" id="PTHR13304">
    <property type="entry name" value="GLYCOSYLPHOSPHATIDYLINOSITOL ANCHOR ATTACHMENT 1 PROTEIN"/>
    <property type="match status" value="1"/>
</dbReference>
<protein>
    <submittedName>
        <fullName evidence="2">Uncharacterized protein</fullName>
    </submittedName>
</protein>
<feature type="transmembrane region" description="Helical" evidence="1">
    <location>
        <begin position="437"/>
        <end position="457"/>
    </location>
</feature>
<sequence length="627" mass="70481">MRSLLFSSKKKKLPIGVLGFILYVAGIAAFCSPLLWARRTYVSENALIPGGAHVRFSNNELQRAVHIARGWSEHVSTKRKDRDDVTWVMKKLEELGLDAYRHDYSYTEIVNHTRVNHRGTNVYSIVRAHKSSGQESIVLSSTFNRPSDVKIGPHAVTGLSMSMSILHYLSQQKWLAKDMILVLTDEEKGAERGLKSWLEDYLGIPRDSTIYNATNLPARSGAIQMALHIEIKPSDWTRGLSLSIAGPNGQLPNLDLINTLARICNYRGIYDDEVDLNDIPKPLVKPFTEWKGQFLHHAMELLPTEYYNLLLKAPPQLYNLFAFMVNQAVGVPTGMHGVYSKGRYHIDAMTVSNRMPADERGVQRQSMAIYGQILEGTLRSMNNLLEKLHQSFYFYLLPSSSLYLAIGDYMIPLGLVLGVYMLQLYLNLITMPHTVDAAYSLCVVALFEILGFTVYSLPTVIRSISLQYGLFLNSEEVTLYWVSISTLLTLVTFFTLHIVTSLFPTADVTPLKTFAPLILSTFLSVNSLSNYSFCFFCALVYVPVFGLIRRPPHVISTLLQSSLLLAVSPVAVVYGVGRVLDMEPLEVMGEIMRQHEEYGNLAFTFLTIGLLPSVLSFLKFVTHAEKK</sequence>
<keyword evidence="1" id="KW-0472">Membrane</keyword>
<keyword evidence="1" id="KW-1133">Transmembrane helix</keyword>
<dbReference type="Pfam" id="PF04114">
    <property type="entry name" value="Gaa1"/>
    <property type="match status" value="1"/>
</dbReference>
<feature type="transmembrane region" description="Helical" evidence="1">
    <location>
        <begin position="478"/>
        <end position="498"/>
    </location>
</feature>
<dbReference type="FunCoup" id="A0A2P6N300">
    <property type="interactions" value="391"/>
</dbReference>
<evidence type="ECO:0000256" key="1">
    <source>
        <dbReference type="SAM" id="Phobius"/>
    </source>
</evidence>
<evidence type="ECO:0000313" key="2">
    <source>
        <dbReference type="EMBL" id="PRP78339.1"/>
    </source>
</evidence>
<organism evidence="2 3">
    <name type="scientific">Planoprotostelium fungivorum</name>
    <dbReference type="NCBI Taxonomy" id="1890364"/>
    <lineage>
        <taxon>Eukaryota</taxon>
        <taxon>Amoebozoa</taxon>
        <taxon>Evosea</taxon>
        <taxon>Variosea</taxon>
        <taxon>Cavosteliida</taxon>
        <taxon>Cavosteliaceae</taxon>
        <taxon>Planoprotostelium</taxon>
    </lineage>
</organism>
<feature type="transmembrane region" description="Helical" evidence="1">
    <location>
        <begin position="402"/>
        <end position="425"/>
    </location>
</feature>
<feature type="transmembrane region" description="Helical" evidence="1">
    <location>
        <begin position="554"/>
        <end position="580"/>
    </location>
</feature>
<comment type="caution">
    <text evidence="2">The sequence shown here is derived from an EMBL/GenBank/DDBJ whole genome shotgun (WGS) entry which is preliminary data.</text>
</comment>
<evidence type="ECO:0000313" key="3">
    <source>
        <dbReference type="Proteomes" id="UP000241769"/>
    </source>
</evidence>
<keyword evidence="1" id="KW-0812">Transmembrane</keyword>
<gene>
    <name evidence="2" type="ORF">PROFUN_11379</name>
</gene>
<dbReference type="Proteomes" id="UP000241769">
    <property type="component" value="Unassembled WGS sequence"/>
</dbReference>
<dbReference type="SUPFAM" id="SSF53187">
    <property type="entry name" value="Zn-dependent exopeptidases"/>
    <property type="match status" value="1"/>
</dbReference>
<dbReference type="GO" id="GO:0016255">
    <property type="term" value="P:attachment of GPI anchor to protein"/>
    <property type="evidence" value="ECO:0007669"/>
    <property type="project" value="TreeGrafter"/>
</dbReference>
<dbReference type="EMBL" id="MDYQ01000229">
    <property type="protein sequence ID" value="PRP78339.1"/>
    <property type="molecule type" value="Genomic_DNA"/>
</dbReference>
<accession>A0A2P6N300</accession>
<dbReference type="OrthoDB" id="445301at2759"/>